<dbReference type="GO" id="GO:0003725">
    <property type="term" value="F:double-stranded RNA binding"/>
    <property type="evidence" value="ECO:0007669"/>
    <property type="project" value="InterPro"/>
</dbReference>
<dbReference type="Proteomes" id="UP000028073">
    <property type="component" value="Unassembled WGS sequence"/>
</dbReference>
<evidence type="ECO:0000256" key="6">
    <source>
        <dbReference type="ARBA" id="ARBA00022741"/>
    </source>
</evidence>
<dbReference type="GO" id="GO:0061710">
    <property type="term" value="F:L-threonylcarbamoyladenylate synthase"/>
    <property type="evidence" value="ECO:0007669"/>
    <property type="project" value="UniProtKB-EC"/>
</dbReference>
<protein>
    <recommendedName>
        <fullName evidence="9">Threonylcarbamoyl-AMP synthase</fullName>
        <shortName evidence="9">TC-AMP synthase</shortName>
        <ecNumber evidence="9">2.7.7.87</ecNumber>
    </recommendedName>
    <alternativeName>
        <fullName evidence="9">L-threonylcarbamoyladenylate synthase</fullName>
    </alternativeName>
    <alternativeName>
        <fullName evidence="9">t(6)A37 threonylcarbamoyladenosine biosynthesis protein TsaC</fullName>
    </alternativeName>
    <alternativeName>
        <fullName evidence="9">tRNA threonylcarbamoyladenosine biosynthesis protein TsaC</fullName>
    </alternativeName>
</protein>
<reference evidence="11 12" key="1">
    <citation type="submission" date="2014-06" db="EMBL/GenBank/DDBJ databases">
        <title>Whole Genome Sequences of Three Symbiotic Endozoicomonas Bacteria.</title>
        <authorList>
            <person name="Neave M.J."/>
            <person name="Apprill A."/>
            <person name="Voolstra C.R."/>
        </authorList>
    </citation>
    <scope>NUCLEOTIDE SEQUENCE [LARGE SCALE GENOMIC DNA]</scope>
    <source>
        <strain evidence="11 12">DSM 25634</strain>
    </source>
</reference>
<dbReference type="GO" id="GO:0005524">
    <property type="term" value="F:ATP binding"/>
    <property type="evidence" value="ECO:0007669"/>
    <property type="project" value="UniProtKB-UniRule"/>
</dbReference>
<evidence type="ECO:0000256" key="5">
    <source>
        <dbReference type="ARBA" id="ARBA00022695"/>
    </source>
</evidence>
<keyword evidence="5 9" id="KW-0548">Nucleotidyltransferase</keyword>
<evidence type="ECO:0000256" key="9">
    <source>
        <dbReference type="HAMAP-Rule" id="MF_01852"/>
    </source>
</evidence>
<comment type="catalytic activity">
    <reaction evidence="8 9">
        <text>L-threonine + hydrogencarbonate + ATP = L-threonylcarbamoyladenylate + diphosphate + H2O</text>
        <dbReference type="Rhea" id="RHEA:36407"/>
        <dbReference type="ChEBI" id="CHEBI:15377"/>
        <dbReference type="ChEBI" id="CHEBI:17544"/>
        <dbReference type="ChEBI" id="CHEBI:30616"/>
        <dbReference type="ChEBI" id="CHEBI:33019"/>
        <dbReference type="ChEBI" id="CHEBI:57926"/>
        <dbReference type="ChEBI" id="CHEBI:73682"/>
        <dbReference type="EC" id="2.7.7.87"/>
    </reaction>
</comment>
<dbReference type="InterPro" id="IPR017945">
    <property type="entry name" value="DHBP_synth_RibB-like_a/b_dom"/>
</dbReference>
<dbReference type="RefSeq" id="WP_034840314.1">
    <property type="nucleotide sequence ID" value="NZ_JOKH01000005.1"/>
</dbReference>
<dbReference type="EC" id="2.7.7.87" evidence="9"/>
<evidence type="ECO:0000256" key="2">
    <source>
        <dbReference type="ARBA" id="ARBA00022490"/>
    </source>
</evidence>
<dbReference type="GO" id="GO:0006450">
    <property type="term" value="P:regulation of translational fidelity"/>
    <property type="evidence" value="ECO:0007669"/>
    <property type="project" value="TreeGrafter"/>
</dbReference>
<comment type="caution">
    <text evidence="11">The sequence shown here is derived from an EMBL/GenBank/DDBJ whole genome shotgun (WGS) entry which is preliminary data.</text>
</comment>
<organism evidence="11 12">
    <name type="scientific">Endozoicomonas numazuensis</name>
    <dbReference type="NCBI Taxonomy" id="1137799"/>
    <lineage>
        <taxon>Bacteria</taxon>
        <taxon>Pseudomonadati</taxon>
        <taxon>Pseudomonadota</taxon>
        <taxon>Gammaproteobacteria</taxon>
        <taxon>Oceanospirillales</taxon>
        <taxon>Endozoicomonadaceae</taxon>
        <taxon>Endozoicomonas</taxon>
    </lineage>
</organism>
<dbReference type="PANTHER" id="PTHR17490">
    <property type="entry name" value="SUA5"/>
    <property type="match status" value="1"/>
</dbReference>
<evidence type="ECO:0000256" key="7">
    <source>
        <dbReference type="ARBA" id="ARBA00022840"/>
    </source>
</evidence>
<evidence type="ECO:0000256" key="8">
    <source>
        <dbReference type="ARBA" id="ARBA00048366"/>
    </source>
</evidence>
<dbReference type="eggNOG" id="COG0009">
    <property type="taxonomic scope" value="Bacteria"/>
</dbReference>
<dbReference type="InterPro" id="IPR023535">
    <property type="entry name" value="TC-AMP_synthase"/>
</dbReference>
<dbReference type="Pfam" id="PF01300">
    <property type="entry name" value="Sua5_yciO_yrdC"/>
    <property type="match status" value="1"/>
</dbReference>
<dbReference type="SUPFAM" id="SSF55821">
    <property type="entry name" value="YrdC/RibB"/>
    <property type="match status" value="1"/>
</dbReference>
<accession>A0A081NDU0</accession>
<dbReference type="GO" id="GO:0000049">
    <property type="term" value="F:tRNA binding"/>
    <property type="evidence" value="ECO:0007669"/>
    <property type="project" value="TreeGrafter"/>
</dbReference>
<dbReference type="EMBL" id="JOKH01000005">
    <property type="protein sequence ID" value="KEQ16613.1"/>
    <property type="molecule type" value="Genomic_DNA"/>
</dbReference>
<feature type="domain" description="YrdC-like" evidence="10">
    <location>
        <begin position="1"/>
        <end position="181"/>
    </location>
</feature>
<keyword evidence="7 9" id="KW-0067">ATP-binding</keyword>
<dbReference type="AlphaFoldDB" id="A0A081NDU0"/>
<name>A0A081NDU0_9GAMM</name>
<dbReference type="OrthoDB" id="9814580at2"/>
<dbReference type="GO" id="GO:0005737">
    <property type="term" value="C:cytoplasm"/>
    <property type="evidence" value="ECO:0007669"/>
    <property type="project" value="UniProtKB-SubCell"/>
</dbReference>
<comment type="similarity">
    <text evidence="9">Belongs to the SUA5 family. TsaC subfamily.</text>
</comment>
<proteinExistence type="inferred from homology"/>
<evidence type="ECO:0000259" key="10">
    <source>
        <dbReference type="PROSITE" id="PS51163"/>
    </source>
</evidence>
<dbReference type="Gene3D" id="3.90.870.10">
    <property type="entry name" value="DHBP synthase"/>
    <property type="match status" value="1"/>
</dbReference>
<dbReference type="PANTHER" id="PTHR17490:SF18">
    <property type="entry name" value="THREONYLCARBAMOYL-AMP SYNTHASE"/>
    <property type="match status" value="1"/>
</dbReference>
<gene>
    <name evidence="9" type="primary">tsaC</name>
    <name evidence="11" type="ORF">GZ78_22560</name>
</gene>
<keyword evidence="2 9" id="KW-0963">Cytoplasm</keyword>
<comment type="subcellular location">
    <subcellularLocation>
        <location evidence="1 9">Cytoplasm</location>
    </subcellularLocation>
</comment>
<keyword evidence="4 9" id="KW-0819">tRNA processing</keyword>
<evidence type="ECO:0000313" key="11">
    <source>
        <dbReference type="EMBL" id="KEQ16613.1"/>
    </source>
</evidence>
<dbReference type="STRING" id="1137799.GZ78_22560"/>
<comment type="function">
    <text evidence="9">Required for the formation of a threonylcarbamoyl group on adenosine at position 37 (t(6)A37) in tRNAs that read codons beginning with adenine. Catalyzes the conversion of L-threonine, HCO(3)(-)/CO(2) and ATP to give threonylcarbamoyl-AMP (TC-AMP) as the acyladenylate intermediate, with the release of diphosphate.</text>
</comment>
<dbReference type="GO" id="GO:0002949">
    <property type="term" value="P:tRNA threonylcarbamoyladenosine modification"/>
    <property type="evidence" value="ECO:0007669"/>
    <property type="project" value="UniProtKB-UniRule"/>
</dbReference>
<keyword evidence="6 9" id="KW-0547">Nucleotide-binding</keyword>
<dbReference type="InterPro" id="IPR050156">
    <property type="entry name" value="TC-AMP_synthase_SUA5"/>
</dbReference>
<evidence type="ECO:0000256" key="3">
    <source>
        <dbReference type="ARBA" id="ARBA00022679"/>
    </source>
</evidence>
<evidence type="ECO:0000256" key="1">
    <source>
        <dbReference type="ARBA" id="ARBA00004496"/>
    </source>
</evidence>
<sequence>MSKVQAVIEQGGVIAYPTEAVWGLGCDPWNREAVYQVLDIKHRPVEKGLILVASSQQQIAPLLSGLTETQLETLSASWPGPYTWLLPDPDKWTPDWVRGKFDTVAVRISAHPVVKMLCEQAGHPLVSTSANRAGEPPLMTEQQVQEQMGNQVSLIVSGETGPQAEPSEIRDLQTGQVIRAG</sequence>
<dbReference type="FunFam" id="3.90.870.10:FF:000004">
    <property type="entry name" value="Threonylcarbamoyl-AMP synthase"/>
    <property type="match status" value="1"/>
</dbReference>
<dbReference type="InterPro" id="IPR006070">
    <property type="entry name" value="Sua5-like_dom"/>
</dbReference>
<dbReference type="PROSITE" id="PS51163">
    <property type="entry name" value="YRDC"/>
    <property type="match status" value="1"/>
</dbReference>
<keyword evidence="12" id="KW-1185">Reference proteome</keyword>
<evidence type="ECO:0000256" key="4">
    <source>
        <dbReference type="ARBA" id="ARBA00022694"/>
    </source>
</evidence>
<dbReference type="NCBIfam" id="TIGR00057">
    <property type="entry name" value="L-threonylcarbamoyladenylate synthase"/>
    <property type="match status" value="1"/>
</dbReference>
<keyword evidence="3 9" id="KW-0808">Transferase</keyword>
<evidence type="ECO:0000313" key="12">
    <source>
        <dbReference type="Proteomes" id="UP000028073"/>
    </source>
</evidence>
<dbReference type="HAMAP" id="MF_01852">
    <property type="entry name" value="TsaC"/>
    <property type="match status" value="1"/>
</dbReference>